<dbReference type="InterPro" id="IPR031120">
    <property type="entry name" value="HIR1-like"/>
</dbReference>
<proteinExistence type="predicted"/>
<dbReference type="STRING" id="200361.A0A453HE38"/>
<feature type="region of interest" description="Disordered" evidence="1">
    <location>
        <begin position="46"/>
        <end position="71"/>
    </location>
</feature>
<dbReference type="GO" id="GO:0005634">
    <property type="term" value="C:nucleus"/>
    <property type="evidence" value="ECO:0007669"/>
    <property type="project" value="InterPro"/>
</dbReference>
<dbReference type="GO" id="GO:0000417">
    <property type="term" value="C:HIR complex"/>
    <property type="evidence" value="ECO:0007669"/>
    <property type="project" value="TreeGrafter"/>
</dbReference>
<evidence type="ECO:0000313" key="2">
    <source>
        <dbReference type="EnsemblPlants" id="AET4Gv20161000.1"/>
    </source>
</evidence>
<reference evidence="2" key="4">
    <citation type="submission" date="2019-03" db="UniProtKB">
        <authorList>
            <consortium name="EnsemblPlants"/>
        </authorList>
    </citation>
    <scope>IDENTIFICATION</scope>
</reference>
<protein>
    <submittedName>
        <fullName evidence="2">Uncharacterized protein</fullName>
    </submittedName>
</protein>
<reference evidence="3" key="2">
    <citation type="journal article" date="2017" name="Nat. Plants">
        <title>The Aegilops tauschii genome reveals multiple impacts of transposons.</title>
        <authorList>
            <person name="Zhao G."/>
            <person name="Zou C."/>
            <person name="Li K."/>
            <person name="Wang K."/>
            <person name="Li T."/>
            <person name="Gao L."/>
            <person name="Zhang X."/>
            <person name="Wang H."/>
            <person name="Yang Z."/>
            <person name="Liu X."/>
            <person name="Jiang W."/>
            <person name="Mao L."/>
            <person name="Kong X."/>
            <person name="Jiao Y."/>
            <person name="Jia J."/>
        </authorList>
    </citation>
    <scope>NUCLEOTIDE SEQUENCE [LARGE SCALE GENOMIC DNA]</scope>
    <source>
        <strain evidence="3">cv. AL8/78</strain>
    </source>
</reference>
<accession>A0A453HE38</accession>
<dbReference type="GO" id="GO:0031491">
    <property type="term" value="F:nucleosome binding"/>
    <property type="evidence" value="ECO:0007669"/>
    <property type="project" value="TreeGrafter"/>
</dbReference>
<organism evidence="2 3">
    <name type="scientific">Aegilops tauschii subsp. strangulata</name>
    <name type="common">Goatgrass</name>
    <dbReference type="NCBI Taxonomy" id="200361"/>
    <lineage>
        <taxon>Eukaryota</taxon>
        <taxon>Viridiplantae</taxon>
        <taxon>Streptophyta</taxon>
        <taxon>Embryophyta</taxon>
        <taxon>Tracheophyta</taxon>
        <taxon>Spermatophyta</taxon>
        <taxon>Magnoliopsida</taxon>
        <taxon>Liliopsida</taxon>
        <taxon>Poales</taxon>
        <taxon>Poaceae</taxon>
        <taxon>BOP clade</taxon>
        <taxon>Pooideae</taxon>
        <taxon>Triticodae</taxon>
        <taxon>Triticeae</taxon>
        <taxon>Triticinae</taxon>
        <taxon>Aegilops</taxon>
    </lineage>
</organism>
<reference evidence="2" key="3">
    <citation type="journal article" date="2017" name="Nature">
        <title>Genome sequence of the progenitor of the wheat D genome Aegilops tauschii.</title>
        <authorList>
            <person name="Luo M.C."/>
            <person name="Gu Y.Q."/>
            <person name="Puiu D."/>
            <person name="Wang H."/>
            <person name="Twardziok S.O."/>
            <person name="Deal K.R."/>
            <person name="Huo N."/>
            <person name="Zhu T."/>
            <person name="Wang L."/>
            <person name="Wang Y."/>
            <person name="McGuire P.E."/>
            <person name="Liu S."/>
            <person name="Long H."/>
            <person name="Ramasamy R.K."/>
            <person name="Rodriguez J.C."/>
            <person name="Van S.L."/>
            <person name="Yuan L."/>
            <person name="Wang Z."/>
            <person name="Xia Z."/>
            <person name="Xiao L."/>
            <person name="Anderson O.D."/>
            <person name="Ouyang S."/>
            <person name="Liang Y."/>
            <person name="Zimin A.V."/>
            <person name="Pertea G."/>
            <person name="Qi P."/>
            <person name="Bennetzen J.L."/>
            <person name="Dai X."/>
            <person name="Dawson M.W."/>
            <person name="Muller H.G."/>
            <person name="Kugler K."/>
            <person name="Rivarola-Duarte L."/>
            <person name="Spannagl M."/>
            <person name="Mayer K.F.X."/>
            <person name="Lu F.H."/>
            <person name="Bevan M.W."/>
            <person name="Leroy P."/>
            <person name="Li P."/>
            <person name="You F.M."/>
            <person name="Sun Q."/>
            <person name="Liu Z."/>
            <person name="Lyons E."/>
            <person name="Wicker T."/>
            <person name="Salzberg S.L."/>
            <person name="Devos K.M."/>
            <person name="Dvorak J."/>
        </authorList>
    </citation>
    <scope>NUCLEOTIDE SEQUENCE [LARGE SCALE GENOMIC DNA]</scope>
    <source>
        <strain evidence="2">cv. AL8/78</strain>
    </source>
</reference>
<reference evidence="2" key="5">
    <citation type="journal article" date="2021" name="G3 (Bethesda)">
        <title>Aegilops tauschii genome assembly Aet v5.0 features greater sequence contiguity and improved annotation.</title>
        <authorList>
            <person name="Wang L."/>
            <person name="Zhu T."/>
            <person name="Rodriguez J.C."/>
            <person name="Deal K.R."/>
            <person name="Dubcovsky J."/>
            <person name="McGuire P.E."/>
            <person name="Lux T."/>
            <person name="Spannagl M."/>
            <person name="Mayer K.F.X."/>
            <person name="Baldrich P."/>
            <person name="Meyers B.C."/>
            <person name="Huo N."/>
            <person name="Gu Y.Q."/>
            <person name="Zhou H."/>
            <person name="Devos K.M."/>
            <person name="Bennetzen J.L."/>
            <person name="Unver T."/>
            <person name="Budak H."/>
            <person name="Gulick P.J."/>
            <person name="Galiba G."/>
            <person name="Kalapos B."/>
            <person name="Nelson D.R."/>
            <person name="Li P."/>
            <person name="You F.M."/>
            <person name="Luo M.C."/>
            <person name="Dvorak J."/>
        </authorList>
    </citation>
    <scope>NUCLEOTIDE SEQUENCE [LARGE SCALE GENOMIC DNA]</scope>
    <source>
        <strain evidence="2">cv. AL8/78</strain>
    </source>
</reference>
<reference evidence="3" key="1">
    <citation type="journal article" date="2014" name="Science">
        <title>Ancient hybridizations among the ancestral genomes of bread wheat.</title>
        <authorList>
            <consortium name="International Wheat Genome Sequencing Consortium,"/>
            <person name="Marcussen T."/>
            <person name="Sandve S.R."/>
            <person name="Heier L."/>
            <person name="Spannagl M."/>
            <person name="Pfeifer M."/>
            <person name="Jakobsen K.S."/>
            <person name="Wulff B.B."/>
            <person name="Steuernagel B."/>
            <person name="Mayer K.F."/>
            <person name="Olsen O.A."/>
        </authorList>
    </citation>
    <scope>NUCLEOTIDE SEQUENCE [LARGE SCALE GENOMIC DNA]</scope>
    <source>
        <strain evidence="3">cv. AL8/78</strain>
    </source>
</reference>
<dbReference type="PANTHER" id="PTHR13831">
    <property type="entry name" value="MEMBER OF THE HIR1 FAMILY OF WD-REPEAT PROTEINS"/>
    <property type="match status" value="1"/>
</dbReference>
<dbReference type="GO" id="GO:0006351">
    <property type="term" value="P:DNA-templated transcription"/>
    <property type="evidence" value="ECO:0007669"/>
    <property type="project" value="InterPro"/>
</dbReference>
<dbReference type="Gramene" id="AET4Gv20161000.1">
    <property type="protein sequence ID" value="AET4Gv20161000.1"/>
    <property type="gene ID" value="AET4Gv20161000"/>
</dbReference>
<keyword evidence="3" id="KW-1185">Reference proteome</keyword>
<sequence length="125" mass="14072">PLLFLPPVPHRGFLPAPRLRPRRRPRALPRGAPRWPGALRALLGRQPPHLRLHRERHASVTRADRTPPLPYLGGAEMLTEKPSWVRHDGLQIFSINIQPSGLRFATGGGDQKVDFPPLANFSRLI</sequence>
<dbReference type="GO" id="GO:0000785">
    <property type="term" value="C:chromatin"/>
    <property type="evidence" value="ECO:0007669"/>
    <property type="project" value="TreeGrafter"/>
</dbReference>
<dbReference type="Proteomes" id="UP000015105">
    <property type="component" value="Chromosome 4D"/>
</dbReference>
<name>A0A453HE38_AEGTS</name>
<evidence type="ECO:0000313" key="3">
    <source>
        <dbReference type="Proteomes" id="UP000015105"/>
    </source>
</evidence>
<dbReference type="PANTHER" id="PTHR13831:SF0">
    <property type="entry name" value="PROTEIN HIRA"/>
    <property type="match status" value="1"/>
</dbReference>
<dbReference type="AlphaFoldDB" id="A0A453HE38"/>
<dbReference type="EnsemblPlants" id="AET4Gv20161000.1">
    <property type="protein sequence ID" value="AET4Gv20161000.1"/>
    <property type="gene ID" value="AET4Gv20161000"/>
</dbReference>
<dbReference type="GO" id="GO:0006338">
    <property type="term" value="P:chromatin remodeling"/>
    <property type="evidence" value="ECO:0007669"/>
    <property type="project" value="TreeGrafter"/>
</dbReference>
<evidence type="ECO:0000256" key="1">
    <source>
        <dbReference type="SAM" id="MobiDB-lite"/>
    </source>
</evidence>